<gene>
    <name evidence="6" type="ORF">GCM10023187_03120</name>
</gene>
<dbReference type="InterPro" id="IPR008969">
    <property type="entry name" value="CarboxyPept-like_regulatory"/>
</dbReference>
<dbReference type="Pfam" id="PF07660">
    <property type="entry name" value="STN"/>
    <property type="match status" value="1"/>
</dbReference>
<keyword evidence="3" id="KW-0998">Cell outer membrane</keyword>
<dbReference type="SUPFAM" id="SSF49464">
    <property type="entry name" value="Carboxypeptidase regulatory domain-like"/>
    <property type="match status" value="1"/>
</dbReference>
<organism evidence="6 7">
    <name type="scientific">Nibrella viscosa</name>
    <dbReference type="NCBI Taxonomy" id="1084524"/>
    <lineage>
        <taxon>Bacteria</taxon>
        <taxon>Pseudomonadati</taxon>
        <taxon>Bacteroidota</taxon>
        <taxon>Cytophagia</taxon>
        <taxon>Cytophagales</taxon>
        <taxon>Spirosomataceae</taxon>
        <taxon>Nibrella</taxon>
    </lineage>
</organism>
<dbReference type="Gene3D" id="2.60.40.1120">
    <property type="entry name" value="Carboxypeptidase-like, regulatory domain"/>
    <property type="match status" value="1"/>
</dbReference>
<sequence length="652" mass="71110">MYPHRFCLLIISWLSLLSASAQPAPPLERVVSVDVRGERLGNALNAISREGRFNFSYSPTVVNENSTVSLRVSNATVREALNQLFRGTVTYKSRGNHIILLHADLPDETDTPKHFYLDGYIIDSETGQKLNQASIYEKTTLASAISNPYGYYRIKLPTAIPTLRLEVRKQNYFGETVTISSRQSQTLTIRLTPTPVGSGLQPLPIRKSVDTSRMQAAISVQPVQPVLVASADSSKPLARKSWEQQKQEFKEWILTTKQEIHDANLAGDTLYRDVQVSLLPFIGTNGKLSARVINRFSFNILAGYSLGVTGLELGGILNGVRGNVDGVQVSGFGNVVGDEVTGIQLAGAANVVLGGMKGIQLAGNTNFVRANMDGVQAAGLANITLGGMDRSLQAAGLMNMTLGDMTGLQAAGYLNIAGRAFNGVQVAGAGNVVAGSARGLQISGALNVAARELEGWQISGFINSARRISRGHQIGLFNFAGYSEKMPIGLFSWVQQNGYRRLEFTTDEVNLANITFKTGHRAFYNIFTTGSTFTRIDRPSWSVGYGLGSAVNLRRGWMMNFDAIGNYILPDNWNYFDEGSMLLRVNMGIEKKLTPQLALAIGPSVNWFMSGNEARMPATRANIPLFSYRYNTDGFASTAWVGFHAGIRFCNR</sequence>
<accession>A0ABP8JU54</accession>
<feature type="domain" description="Secretin/TonB short N-terminal" evidence="5">
    <location>
        <begin position="53"/>
        <end position="103"/>
    </location>
</feature>
<dbReference type="Proteomes" id="UP001500936">
    <property type="component" value="Unassembled WGS sequence"/>
</dbReference>
<protein>
    <recommendedName>
        <fullName evidence="5">Secretin/TonB short N-terminal domain-containing protein</fullName>
    </recommendedName>
</protein>
<evidence type="ECO:0000259" key="5">
    <source>
        <dbReference type="SMART" id="SM00965"/>
    </source>
</evidence>
<reference evidence="7" key="1">
    <citation type="journal article" date="2019" name="Int. J. Syst. Evol. Microbiol.">
        <title>The Global Catalogue of Microorganisms (GCM) 10K type strain sequencing project: providing services to taxonomists for standard genome sequencing and annotation.</title>
        <authorList>
            <consortium name="The Broad Institute Genomics Platform"/>
            <consortium name="The Broad Institute Genome Sequencing Center for Infectious Disease"/>
            <person name="Wu L."/>
            <person name="Ma J."/>
        </authorList>
    </citation>
    <scope>NUCLEOTIDE SEQUENCE [LARGE SCALE GENOMIC DNA]</scope>
    <source>
        <strain evidence="7">JCM 17925</strain>
    </source>
</reference>
<proteinExistence type="predicted"/>
<dbReference type="InterPro" id="IPR011662">
    <property type="entry name" value="Secretin/TonB_short_N"/>
</dbReference>
<name>A0ABP8JU54_9BACT</name>
<evidence type="ECO:0000256" key="3">
    <source>
        <dbReference type="ARBA" id="ARBA00023237"/>
    </source>
</evidence>
<keyword evidence="4" id="KW-0732">Signal</keyword>
<dbReference type="SMART" id="SM00965">
    <property type="entry name" value="STN"/>
    <property type="match status" value="1"/>
</dbReference>
<dbReference type="EMBL" id="BAABHB010000001">
    <property type="protein sequence ID" value="GAA4395777.1"/>
    <property type="molecule type" value="Genomic_DNA"/>
</dbReference>
<dbReference type="RefSeq" id="WP_345263254.1">
    <property type="nucleotide sequence ID" value="NZ_BAABHB010000001.1"/>
</dbReference>
<evidence type="ECO:0000256" key="4">
    <source>
        <dbReference type="SAM" id="SignalP"/>
    </source>
</evidence>
<keyword evidence="2" id="KW-0472">Membrane</keyword>
<evidence type="ECO:0000313" key="7">
    <source>
        <dbReference type="Proteomes" id="UP001500936"/>
    </source>
</evidence>
<evidence type="ECO:0000256" key="2">
    <source>
        <dbReference type="ARBA" id="ARBA00023136"/>
    </source>
</evidence>
<feature type="signal peptide" evidence="4">
    <location>
        <begin position="1"/>
        <end position="23"/>
    </location>
</feature>
<comment type="caution">
    <text evidence="6">The sequence shown here is derived from an EMBL/GenBank/DDBJ whole genome shotgun (WGS) entry which is preliminary data.</text>
</comment>
<evidence type="ECO:0000256" key="1">
    <source>
        <dbReference type="ARBA" id="ARBA00022448"/>
    </source>
</evidence>
<keyword evidence="1" id="KW-0813">Transport</keyword>
<evidence type="ECO:0000313" key="6">
    <source>
        <dbReference type="EMBL" id="GAA4395777.1"/>
    </source>
</evidence>
<keyword evidence="7" id="KW-1185">Reference proteome</keyword>
<dbReference type="Gene3D" id="3.55.50.30">
    <property type="match status" value="1"/>
</dbReference>
<feature type="chain" id="PRO_5047048611" description="Secretin/TonB short N-terminal domain-containing protein" evidence="4">
    <location>
        <begin position="24"/>
        <end position="652"/>
    </location>
</feature>